<sequence length="100" mass="11558">MKNKKEIREYLLKNIEQDNPVEVEKVTRYLNLLDIYYQLDKDIKEHGTLVETKNASQVFLKQNPAVAEKNKINSSLLAIEKSFDFEKVEVEESPSSSGLL</sequence>
<gene>
    <name evidence="1" type="ORF">SSLFYP27_01083</name>
</gene>
<dbReference type="InterPro" id="IPR006448">
    <property type="entry name" value="Phage_term_ssu_P27"/>
</dbReference>
<dbReference type="RefSeq" id="WP_070626902.1">
    <property type="nucleotide sequence ID" value="NZ_CACRUO010000027.1"/>
</dbReference>
<dbReference type="EMBL" id="CACRUO010000027">
    <property type="protein sequence ID" value="VYT96706.1"/>
    <property type="molecule type" value="Genomic_DNA"/>
</dbReference>
<dbReference type="AlphaFoldDB" id="A0A6N3B4L5"/>
<organism evidence="1">
    <name type="scientific">Staphylococcus simulans</name>
    <dbReference type="NCBI Taxonomy" id="1286"/>
    <lineage>
        <taxon>Bacteria</taxon>
        <taxon>Bacillati</taxon>
        <taxon>Bacillota</taxon>
        <taxon>Bacilli</taxon>
        <taxon>Bacillales</taxon>
        <taxon>Staphylococcaceae</taxon>
        <taxon>Staphylococcus</taxon>
    </lineage>
</organism>
<accession>A0A6N3B4L5</accession>
<proteinExistence type="predicted"/>
<dbReference type="Pfam" id="PF05119">
    <property type="entry name" value="Terminase_4"/>
    <property type="match status" value="1"/>
</dbReference>
<name>A0A6N3B4L5_STASI</name>
<reference evidence="1" key="1">
    <citation type="submission" date="2019-11" db="EMBL/GenBank/DDBJ databases">
        <authorList>
            <person name="Feng L."/>
        </authorList>
    </citation>
    <scope>NUCLEOTIDE SEQUENCE</scope>
    <source>
        <strain evidence="1">SsimulansLFYP27</strain>
    </source>
</reference>
<evidence type="ECO:0000313" key="1">
    <source>
        <dbReference type="EMBL" id="VYT96706.1"/>
    </source>
</evidence>
<protein>
    <submittedName>
        <fullName evidence="1">Phage terminase, small subunit</fullName>
    </submittedName>
</protein>